<sequence>MAILGNSQSIDHPPPPGIIGNSPAMQEVYRVTRLVAGSNASVLILGETGVGKELIASAVHQLSHRSGGPFVRVNCGALSESLLESELFGHVRGAFTGAVANRTGRFEAADGGSIFLDEINSTSLTLQVKLLRVLQEKEFERVGDTSTLNADVRVIAASNRDLMGQVKQDLFREDLYWRLNVVPIEIPPLRKRREDIPSLVSYFLEYYNEINDRYVVHIGPGTMEALQQYHWPGNVRELQNYIERAVVMADNDELTLDLLPRCVTSDSPDHRDLGITGNDAASLTRQVVMQGLGEVGSESTDVHSKIVDRVEKELIAQVLEACGGVQTKAAVRLGMNRNTLHKKIRDYGLGD</sequence>
<dbReference type="PROSITE" id="PS00676">
    <property type="entry name" value="SIGMA54_INTERACT_2"/>
    <property type="match status" value="1"/>
</dbReference>
<dbReference type="CDD" id="cd00009">
    <property type="entry name" value="AAA"/>
    <property type="match status" value="1"/>
</dbReference>
<dbReference type="PRINTS" id="PR01590">
    <property type="entry name" value="HTHFIS"/>
</dbReference>
<dbReference type="SUPFAM" id="SSF46689">
    <property type="entry name" value="Homeodomain-like"/>
    <property type="match status" value="1"/>
</dbReference>
<name>A0A5C6B0F9_9BACT</name>
<feature type="compositionally biased region" description="Polar residues" evidence="6">
    <location>
        <begin position="1"/>
        <end position="10"/>
    </location>
</feature>
<dbReference type="Proteomes" id="UP000320176">
    <property type="component" value="Unassembled WGS sequence"/>
</dbReference>
<evidence type="ECO:0000256" key="1">
    <source>
        <dbReference type="ARBA" id="ARBA00022741"/>
    </source>
</evidence>
<dbReference type="InterPro" id="IPR003593">
    <property type="entry name" value="AAA+_ATPase"/>
</dbReference>
<dbReference type="AlphaFoldDB" id="A0A5C6B0F9"/>
<reference evidence="8 9" key="1">
    <citation type="submission" date="2019-02" db="EMBL/GenBank/DDBJ databases">
        <title>Deep-cultivation of Planctomycetes and their phenomic and genomic characterization uncovers novel biology.</title>
        <authorList>
            <person name="Wiegand S."/>
            <person name="Jogler M."/>
            <person name="Boedeker C."/>
            <person name="Pinto D."/>
            <person name="Vollmers J."/>
            <person name="Rivas-Marin E."/>
            <person name="Kohn T."/>
            <person name="Peeters S.H."/>
            <person name="Heuer A."/>
            <person name="Rast P."/>
            <person name="Oberbeckmann S."/>
            <person name="Bunk B."/>
            <person name="Jeske O."/>
            <person name="Meyerdierks A."/>
            <person name="Storesund J.E."/>
            <person name="Kallscheuer N."/>
            <person name="Luecker S."/>
            <person name="Lage O.M."/>
            <person name="Pohl T."/>
            <person name="Merkel B.J."/>
            <person name="Hornburger P."/>
            <person name="Mueller R.-W."/>
            <person name="Bruemmer F."/>
            <person name="Labrenz M."/>
            <person name="Spormann A.M."/>
            <person name="Op Den Camp H."/>
            <person name="Overmann J."/>
            <person name="Amann R."/>
            <person name="Jetten M.S.M."/>
            <person name="Mascher T."/>
            <person name="Medema M.H."/>
            <person name="Devos D.P."/>
            <person name="Kaster A.-K."/>
            <person name="Ovreas L."/>
            <person name="Rohde M."/>
            <person name="Galperin M.Y."/>
            <person name="Jogler C."/>
        </authorList>
    </citation>
    <scope>NUCLEOTIDE SEQUENCE [LARGE SCALE GENOMIC DNA]</scope>
    <source>
        <strain evidence="8 9">Pla52n</strain>
    </source>
</reference>
<dbReference type="Pfam" id="PF02954">
    <property type="entry name" value="HTH_8"/>
    <property type="match status" value="1"/>
</dbReference>
<evidence type="ECO:0000259" key="7">
    <source>
        <dbReference type="PROSITE" id="PS50045"/>
    </source>
</evidence>
<evidence type="ECO:0000313" key="9">
    <source>
        <dbReference type="Proteomes" id="UP000320176"/>
    </source>
</evidence>
<dbReference type="PANTHER" id="PTHR32071:SF122">
    <property type="entry name" value="SIGMA FACTOR"/>
    <property type="match status" value="1"/>
</dbReference>
<dbReference type="PROSITE" id="PS00688">
    <property type="entry name" value="SIGMA54_INTERACT_3"/>
    <property type="match status" value="1"/>
</dbReference>
<evidence type="ECO:0000256" key="4">
    <source>
        <dbReference type="ARBA" id="ARBA00023125"/>
    </source>
</evidence>
<dbReference type="Pfam" id="PF00158">
    <property type="entry name" value="Sigma54_activat"/>
    <property type="match status" value="1"/>
</dbReference>
<dbReference type="Gene3D" id="3.40.50.300">
    <property type="entry name" value="P-loop containing nucleotide triphosphate hydrolases"/>
    <property type="match status" value="1"/>
</dbReference>
<dbReference type="FunFam" id="3.40.50.300:FF:000006">
    <property type="entry name" value="DNA-binding transcriptional regulator NtrC"/>
    <property type="match status" value="1"/>
</dbReference>
<dbReference type="SUPFAM" id="SSF52540">
    <property type="entry name" value="P-loop containing nucleoside triphosphate hydrolases"/>
    <property type="match status" value="1"/>
</dbReference>
<dbReference type="InterPro" id="IPR058031">
    <property type="entry name" value="AAA_lid_NorR"/>
</dbReference>
<dbReference type="Gene3D" id="1.10.10.60">
    <property type="entry name" value="Homeodomain-like"/>
    <property type="match status" value="1"/>
</dbReference>
<dbReference type="InterPro" id="IPR025944">
    <property type="entry name" value="Sigma_54_int_dom_CS"/>
</dbReference>
<dbReference type="SMART" id="SM00382">
    <property type="entry name" value="AAA"/>
    <property type="match status" value="1"/>
</dbReference>
<evidence type="ECO:0000256" key="3">
    <source>
        <dbReference type="ARBA" id="ARBA00023015"/>
    </source>
</evidence>
<dbReference type="InterPro" id="IPR002197">
    <property type="entry name" value="HTH_Fis"/>
</dbReference>
<organism evidence="8 9">
    <name type="scientific">Stieleria varia</name>
    <dbReference type="NCBI Taxonomy" id="2528005"/>
    <lineage>
        <taxon>Bacteria</taxon>
        <taxon>Pseudomonadati</taxon>
        <taxon>Planctomycetota</taxon>
        <taxon>Planctomycetia</taxon>
        <taxon>Pirellulales</taxon>
        <taxon>Pirellulaceae</taxon>
        <taxon>Stieleria</taxon>
    </lineage>
</organism>
<dbReference type="InterPro" id="IPR009057">
    <property type="entry name" value="Homeodomain-like_sf"/>
</dbReference>
<keyword evidence="3" id="KW-0805">Transcription regulation</keyword>
<feature type="region of interest" description="Disordered" evidence="6">
    <location>
        <begin position="1"/>
        <end position="21"/>
    </location>
</feature>
<keyword evidence="5" id="KW-0804">Transcription</keyword>
<comment type="caution">
    <text evidence="8">The sequence shown here is derived from an EMBL/GenBank/DDBJ whole genome shotgun (WGS) entry which is preliminary data.</text>
</comment>
<keyword evidence="9" id="KW-1185">Reference proteome</keyword>
<dbReference type="InterPro" id="IPR002078">
    <property type="entry name" value="Sigma_54_int"/>
</dbReference>
<proteinExistence type="predicted"/>
<dbReference type="PROSITE" id="PS00675">
    <property type="entry name" value="SIGMA54_INTERACT_1"/>
    <property type="match status" value="1"/>
</dbReference>
<keyword evidence="1" id="KW-0547">Nucleotide-binding</keyword>
<dbReference type="PANTHER" id="PTHR32071">
    <property type="entry name" value="TRANSCRIPTIONAL REGULATORY PROTEIN"/>
    <property type="match status" value="1"/>
</dbReference>
<keyword evidence="2" id="KW-0067">ATP-binding</keyword>
<dbReference type="InterPro" id="IPR027417">
    <property type="entry name" value="P-loop_NTPase"/>
</dbReference>
<dbReference type="OrthoDB" id="9807827at2"/>
<accession>A0A5C6B0F9</accession>
<dbReference type="GO" id="GO:0005524">
    <property type="term" value="F:ATP binding"/>
    <property type="evidence" value="ECO:0007669"/>
    <property type="project" value="UniProtKB-KW"/>
</dbReference>
<dbReference type="InterPro" id="IPR025662">
    <property type="entry name" value="Sigma_54_int_dom_ATP-bd_1"/>
</dbReference>
<dbReference type="EMBL" id="SJPN01000002">
    <property type="protein sequence ID" value="TWU05643.1"/>
    <property type="molecule type" value="Genomic_DNA"/>
</dbReference>
<dbReference type="GO" id="GO:0043565">
    <property type="term" value="F:sequence-specific DNA binding"/>
    <property type="evidence" value="ECO:0007669"/>
    <property type="project" value="InterPro"/>
</dbReference>
<evidence type="ECO:0000256" key="2">
    <source>
        <dbReference type="ARBA" id="ARBA00022840"/>
    </source>
</evidence>
<gene>
    <name evidence="8" type="primary">zraR_5</name>
    <name evidence="8" type="ORF">Pla52n_13580</name>
</gene>
<dbReference type="InterPro" id="IPR025943">
    <property type="entry name" value="Sigma_54_int_dom_ATP-bd_2"/>
</dbReference>
<keyword evidence="4" id="KW-0238">DNA-binding</keyword>
<dbReference type="GO" id="GO:0006355">
    <property type="term" value="P:regulation of DNA-templated transcription"/>
    <property type="evidence" value="ECO:0007669"/>
    <property type="project" value="InterPro"/>
</dbReference>
<evidence type="ECO:0000256" key="5">
    <source>
        <dbReference type="ARBA" id="ARBA00023163"/>
    </source>
</evidence>
<evidence type="ECO:0000256" key="6">
    <source>
        <dbReference type="SAM" id="MobiDB-lite"/>
    </source>
</evidence>
<evidence type="ECO:0000313" key="8">
    <source>
        <dbReference type="EMBL" id="TWU05643.1"/>
    </source>
</evidence>
<dbReference type="Gene3D" id="1.10.8.60">
    <property type="match status" value="1"/>
</dbReference>
<feature type="domain" description="Sigma-54 factor interaction" evidence="7">
    <location>
        <begin position="18"/>
        <end position="247"/>
    </location>
</feature>
<protein>
    <submittedName>
        <fullName evidence="8">Transcriptional regulatory protein ZraR</fullName>
    </submittedName>
</protein>
<dbReference type="Pfam" id="PF25601">
    <property type="entry name" value="AAA_lid_14"/>
    <property type="match status" value="1"/>
</dbReference>
<dbReference type="PROSITE" id="PS50045">
    <property type="entry name" value="SIGMA54_INTERACT_4"/>
    <property type="match status" value="1"/>
</dbReference>